<dbReference type="PANTHER" id="PTHR35146:SF1">
    <property type="entry name" value="UPF0178 PROTEIN YAII"/>
    <property type="match status" value="1"/>
</dbReference>
<dbReference type="InterPro" id="IPR003791">
    <property type="entry name" value="UPF0178"/>
</dbReference>
<evidence type="ECO:0000313" key="3">
    <source>
        <dbReference type="EMBL" id="MFD2258244.1"/>
    </source>
</evidence>
<accession>A0ABW5DBL6</accession>
<dbReference type="PANTHER" id="PTHR35146">
    <property type="entry name" value="UPF0178 PROTEIN YAII"/>
    <property type="match status" value="1"/>
</dbReference>
<name>A0ABW5DBL6_9HYPH</name>
<comment type="caution">
    <text evidence="3">The sequence shown here is derived from an EMBL/GenBank/DDBJ whole genome shotgun (WGS) entry which is preliminary data.</text>
</comment>
<sequence length="163" mass="17526">MSETDSHPRSIVIYVDADACPVKPEVYRVAERYNIKVVLVANRPIHIPYNNHLIERITVGTGLDVADDWIAGRSRPGCIVVTADVPLAARAVAAGAVAITPKGKIFTAENVGEALATRNLMDHLRSSGQITGGPSPFTPRDRSAFLSALDLAIVRLRREGFGA</sequence>
<proteinExistence type="inferred from homology"/>
<reference evidence="4" key="1">
    <citation type="journal article" date="2019" name="Int. J. Syst. Evol. Microbiol.">
        <title>The Global Catalogue of Microorganisms (GCM) 10K type strain sequencing project: providing services to taxonomists for standard genome sequencing and annotation.</title>
        <authorList>
            <consortium name="The Broad Institute Genomics Platform"/>
            <consortium name="The Broad Institute Genome Sequencing Center for Infectious Disease"/>
            <person name="Wu L."/>
            <person name="Ma J."/>
        </authorList>
    </citation>
    <scope>NUCLEOTIDE SEQUENCE [LARGE SCALE GENOMIC DNA]</scope>
    <source>
        <strain evidence="4">KCTC 23707</strain>
    </source>
</reference>
<protein>
    <recommendedName>
        <fullName evidence="2">UPF0178 protein ACFSMZ_00490</fullName>
    </recommendedName>
</protein>
<organism evidence="3 4">
    <name type="scientific">Chelativorans composti</name>
    <dbReference type="NCBI Taxonomy" id="768533"/>
    <lineage>
        <taxon>Bacteria</taxon>
        <taxon>Pseudomonadati</taxon>
        <taxon>Pseudomonadota</taxon>
        <taxon>Alphaproteobacteria</taxon>
        <taxon>Hyphomicrobiales</taxon>
        <taxon>Phyllobacteriaceae</taxon>
        <taxon>Chelativorans</taxon>
    </lineage>
</organism>
<dbReference type="Proteomes" id="UP001597373">
    <property type="component" value="Unassembled WGS sequence"/>
</dbReference>
<evidence type="ECO:0000256" key="1">
    <source>
        <dbReference type="ARBA" id="ARBA00008522"/>
    </source>
</evidence>
<dbReference type="HAMAP" id="MF_00489">
    <property type="entry name" value="UPF0178"/>
    <property type="match status" value="1"/>
</dbReference>
<keyword evidence="4" id="KW-1185">Reference proteome</keyword>
<dbReference type="Pfam" id="PF02639">
    <property type="entry name" value="DUF188"/>
    <property type="match status" value="1"/>
</dbReference>
<dbReference type="RefSeq" id="WP_345098418.1">
    <property type="nucleotide sequence ID" value="NZ_BAABGS010000015.1"/>
</dbReference>
<dbReference type="NCBIfam" id="NF001095">
    <property type="entry name" value="PRK00124.1"/>
    <property type="match status" value="1"/>
</dbReference>
<dbReference type="EMBL" id="JBHUIR010000004">
    <property type="protein sequence ID" value="MFD2258244.1"/>
    <property type="molecule type" value="Genomic_DNA"/>
</dbReference>
<comment type="similarity">
    <text evidence="1 2">Belongs to the UPF0178 family.</text>
</comment>
<evidence type="ECO:0000313" key="4">
    <source>
        <dbReference type="Proteomes" id="UP001597373"/>
    </source>
</evidence>
<gene>
    <name evidence="3" type="ORF">ACFSMZ_00490</name>
</gene>
<evidence type="ECO:0000256" key="2">
    <source>
        <dbReference type="HAMAP-Rule" id="MF_00489"/>
    </source>
</evidence>